<sequence>MIARAIFGDDFAGLHNYLVAARRDLDPADFTLFNIASLDSAVAELRAEARKSHRVKKPVAHLILAFRADESPTRETMGEAVRRFLETLGLSEHKAVAVNHSRFPTVASHYEVHVEVCKIGPDGRTARSLDSWNFAYVERAAATVARELGFSIIPGRFNTLDSAVFGPAIVVRDGILPPAKTQEFRGYAAQTGAMAISEQLNADNSFREELVAARMAADWRALIGLFATRGFSLYINGKTKGRSQRLEAGLLVVDTTNPDRREALSKLSLTSDEKLSGPGLVNGGGKIDGKKFPALGPPPEGLLTVIPPKIRKSPYAKGASSPCAEKAAVEPALSDRFDAAAAFARFEDALKAARKTNSDIATERSKAIGEIKATYAERLDKIITTGRLRRRLVNLVLGRRSEVARFINVTADLIVDHKLEQLRAERSQTFAKINQNAQMRRATVPRWIEFKAQELDRHREDVADRRTNGQAAPPSVASLTEPAIPSTPAVATMSAEMTNSKGANPLVMSSTRNELNTKSDEEKQRDQIPKNGVAYKEQINVDAKSTERRTPQDPHRGAECRQEQRGGGPQRLSRCEIVGGGFGPHEDGAVQGRRSARILDGNLEPGLQETQRNPGAGGPHPNSERPDIGAIAGQSEPIDAVRPDHAIAPLLLQGAERASSLPRAVLKESSSTAETPPVAPTSASVTFRPETFNAIHRRRAAIQLRQWAKRAAPSLDTILKGLESAVKTPLPVTTAVAAMTETALARSVAPTAVIETAKGAASAKAGYVDLEAALACAIREMSELQNPKARDANPKVTAPPAMAPSPDTIKGLTPTVTTPLSVTTAVATMTETASARSRDPVTPPAVIETVKGAASAKGGHVDFEAVLARAIEEMSELQNPKAREANQKLTAPPMAPPRTAMPGIEATIKAEIGSAPPYPSKPSIKPLPPDHNERLLAAAYSSTLSREKRPLAAAFLLLNHNRHHPAAMSLLTRVCRAMGADMTRDVERWSMKVSKAERLALFNEVDPRGVMRNSVEGVEAMLRTVSQAKAKNGGRNANGRG</sequence>
<feature type="region of interest" description="Disordered" evidence="1">
    <location>
        <begin position="464"/>
        <end position="483"/>
    </location>
</feature>
<feature type="compositionally biased region" description="Basic and acidic residues" evidence="1">
    <location>
        <begin position="515"/>
        <end position="528"/>
    </location>
</feature>
<reference evidence="3 4" key="1">
    <citation type="journal article" date="2018" name="Arch. Microbiol.">
        <title>New insights into the metabolic potential of the phototrophic purple bacterium Rhodopila globiformis DSM 161(T) from its draft genome sequence and evidence for a vanadium-dependent nitrogenase.</title>
        <authorList>
            <person name="Imhoff J.F."/>
            <person name="Rahn T."/>
            <person name="Kunzel S."/>
            <person name="Neulinger S.C."/>
        </authorList>
    </citation>
    <scope>NUCLEOTIDE SEQUENCE [LARGE SCALE GENOMIC DNA]</scope>
    <source>
        <strain evidence="3 4">DSM 16996</strain>
    </source>
</reference>
<dbReference type="InterPro" id="IPR005094">
    <property type="entry name" value="Endonuclease_MobA/VirD2"/>
</dbReference>
<dbReference type="Pfam" id="PF03432">
    <property type="entry name" value="Relaxase"/>
    <property type="match status" value="1"/>
</dbReference>
<name>A0A2S6NBK1_9HYPH</name>
<comment type="caution">
    <text evidence="3">The sequence shown here is derived from an EMBL/GenBank/DDBJ whole genome shotgun (WGS) entry which is preliminary data.</text>
</comment>
<dbReference type="EMBL" id="NHSJ01000045">
    <property type="protein sequence ID" value="PPQ31989.1"/>
    <property type="molecule type" value="Genomic_DNA"/>
</dbReference>
<feature type="region of interest" description="Disordered" evidence="1">
    <location>
        <begin position="499"/>
        <end position="589"/>
    </location>
</feature>
<feature type="region of interest" description="Disordered" evidence="1">
    <location>
        <begin position="785"/>
        <end position="815"/>
    </location>
</feature>
<organism evidence="3 4">
    <name type="scientific">Rhodoblastus sphagnicola</name>
    <dbReference type="NCBI Taxonomy" id="333368"/>
    <lineage>
        <taxon>Bacteria</taxon>
        <taxon>Pseudomonadati</taxon>
        <taxon>Pseudomonadota</taxon>
        <taxon>Alphaproteobacteria</taxon>
        <taxon>Hyphomicrobiales</taxon>
        <taxon>Rhodoblastaceae</taxon>
        <taxon>Rhodoblastus</taxon>
    </lineage>
</organism>
<proteinExistence type="predicted"/>
<feature type="compositionally biased region" description="Basic and acidic residues" evidence="1">
    <location>
        <begin position="544"/>
        <end position="564"/>
    </location>
</feature>
<evidence type="ECO:0000256" key="1">
    <source>
        <dbReference type="SAM" id="MobiDB-lite"/>
    </source>
</evidence>
<dbReference type="RefSeq" id="WP_104507205.1">
    <property type="nucleotide sequence ID" value="NZ_JACIGC010000016.1"/>
</dbReference>
<protein>
    <recommendedName>
        <fullName evidence="2">MobA/VirD2-like nuclease domain-containing protein</fullName>
    </recommendedName>
</protein>
<dbReference type="OrthoDB" id="279005at2"/>
<feature type="region of interest" description="Disordered" evidence="1">
    <location>
        <begin position="603"/>
        <end position="630"/>
    </location>
</feature>
<feature type="domain" description="MobA/VirD2-like nuclease" evidence="2">
    <location>
        <begin position="33"/>
        <end position="149"/>
    </location>
</feature>
<keyword evidence="4" id="KW-1185">Reference proteome</keyword>
<evidence type="ECO:0000259" key="2">
    <source>
        <dbReference type="Pfam" id="PF03432"/>
    </source>
</evidence>
<dbReference type="AlphaFoldDB" id="A0A2S6NBK1"/>
<feature type="region of interest" description="Disordered" evidence="1">
    <location>
        <begin position="663"/>
        <end position="683"/>
    </location>
</feature>
<accession>A0A2S6NBK1</accession>
<evidence type="ECO:0000313" key="4">
    <source>
        <dbReference type="Proteomes" id="UP000239089"/>
    </source>
</evidence>
<feature type="compositionally biased region" description="Polar residues" evidence="1">
    <location>
        <begin position="499"/>
        <end position="514"/>
    </location>
</feature>
<evidence type="ECO:0000313" key="3">
    <source>
        <dbReference type="EMBL" id="PPQ31989.1"/>
    </source>
</evidence>
<dbReference type="Proteomes" id="UP000239089">
    <property type="component" value="Unassembled WGS sequence"/>
</dbReference>
<gene>
    <name evidence="3" type="ORF">CCR94_07205</name>
</gene>